<dbReference type="InterPro" id="IPR042103">
    <property type="entry name" value="SerRS_1_N_sf"/>
</dbReference>
<dbReference type="InterPro" id="IPR010978">
    <property type="entry name" value="tRNA-bd_arm"/>
</dbReference>
<keyword evidence="8 16" id="KW-0067">ATP-binding</keyword>
<evidence type="ECO:0000256" key="17">
    <source>
        <dbReference type="SAM" id="Coils"/>
    </source>
</evidence>
<evidence type="ECO:0000256" key="11">
    <source>
        <dbReference type="ARBA" id="ARBA00039158"/>
    </source>
</evidence>
<evidence type="ECO:0000313" key="19">
    <source>
        <dbReference type="EMBL" id="NMB91416.1"/>
    </source>
</evidence>
<feature type="binding site" evidence="15">
    <location>
        <position position="377"/>
    </location>
    <ligand>
        <name>L-serine</name>
        <dbReference type="ChEBI" id="CHEBI:33384"/>
    </ligand>
</feature>
<dbReference type="SUPFAM" id="SSF55681">
    <property type="entry name" value="Class II aaRS and biotin synthetases"/>
    <property type="match status" value="1"/>
</dbReference>
<organism evidence="19 20">
    <name type="scientific">candidate division WWE3 bacterium</name>
    <dbReference type="NCBI Taxonomy" id="2053526"/>
    <lineage>
        <taxon>Bacteria</taxon>
        <taxon>Katanobacteria</taxon>
    </lineage>
</organism>
<dbReference type="InterPro" id="IPR002314">
    <property type="entry name" value="aa-tRNA-synt_IIb"/>
</dbReference>
<evidence type="ECO:0000256" key="8">
    <source>
        <dbReference type="ARBA" id="ARBA00022840"/>
    </source>
</evidence>
<comment type="subcellular location">
    <subcellularLocation>
        <location evidence="1">Cytoplasm</location>
    </subcellularLocation>
</comment>
<sequence>MNYIKENKEKVKKAIIDKRLDGTIDIDKLLKVYEEYLSLLKKVEIERSNRNKISEEVAKAKPSEKEKFIQEAKVIKDVLQRMEKELEELKSRLDNMLLWVPNVPADDVPVGKDETGNVEIKKVGKIKDFKFEPKDHVELGKLLDIIDIDRGAKIAGFRGYFLKNEGAILEQAILRYAFEYMIKQGFTFMSVPWMVNPGFFTGTGYFPWGENDHYRVDDKALIGTAEVSLTSYYAGETLEEKDLPVKLVALSPCFRKEIGAYGKDTKGIFRLHQFYKVEQVVLCEASEDTSRKWHEQMLGFSESILEGLSLPYRVLLMCTGDIGAGQRKKYDIETWFPSQKIYRETHSDSYFLDFQSRRLNIKYKAKDGSLKYVHTLNNTVAATPRLLAAVMENYQKKDGSIEIPKVLRKYTGFKKIVPK</sequence>
<evidence type="ECO:0000256" key="15">
    <source>
        <dbReference type="PIRSR" id="PIRSR001529-1"/>
    </source>
</evidence>
<dbReference type="CDD" id="cd00770">
    <property type="entry name" value="SerRS_core"/>
    <property type="match status" value="1"/>
</dbReference>
<keyword evidence="7" id="KW-0547">Nucleotide-binding</keyword>
<dbReference type="AlphaFoldDB" id="A0A7X9HSF1"/>
<comment type="catalytic activity">
    <reaction evidence="13">
        <text>tRNA(Ser) + L-serine + ATP = L-seryl-tRNA(Ser) + AMP + diphosphate + H(+)</text>
        <dbReference type="Rhea" id="RHEA:12292"/>
        <dbReference type="Rhea" id="RHEA-COMP:9669"/>
        <dbReference type="Rhea" id="RHEA-COMP:9703"/>
        <dbReference type="ChEBI" id="CHEBI:15378"/>
        <dbReference type="ChEBI" id="CHEBI:30616"/>
        <dbReference type="ChEBI" id="CHEBI:33019"/>
        <dbReference type="ChEBI" id="CHEBI:33384"/>
        <dbReference type="ChEBI" id="CHEBI:78442"/>
        <dbReference type="ChEBI" id="CHEBI:78533"/>
        <dbReference type="ChEBI" id="CHEBI:456215"/>
        <dbReference type="EC" id="6.1.1.11"/>
    </reaction>
</comment>
<dbReference type="PRINTS" id="PR00981">
    <property type="entry name" value="TRNASYNTHSER"/>
</dbReference>
<evidence type="ECO:0000256" key="16">
    <source>
        <dbReference type="PIRSR" id="PIRSR001529-2"/>
    </source>
</evidence>
<feature type="binding site" evidence="15">
    <location>
        <position position="278"/>
    </location>
    <ligand>
        <name>L-serine</name>
        <dbReference type="ChEBI" id="CHEBI:33384"/>
    </ligand>
</feature>
<accession>A0A7X9HSF1</accession>
<feature type="binding site" evidence="16">
    <location>
        <begin position="255"/>
        <end position="257"/>
    </location>
    <ligand>
        <name>ATP</name>
        <dbReference type="ChEBI" id="CHEBI:30616"/>
    </ligand>
</feature>
<dbReference type="GO" id="GO:0005524">
    <property type="term" value="F:ATP binding"/>
    <property type="evidence" value="ECO:0007669"/>
    <property type="project" value="UniProtKB-KW"/>
</dbReference>
<proteinExistence type="inferred from homology"/>
<dbReference type="Gene3D" id="3.30.930.10">
    <property type="entry name" value="Bira Bifunctional Protein, Domain 2"/>
    <property type="match status" value="1"/>
</dbReference>
<dbReference type="InterPro" id="IPR033729">
    <property type="entry name" value="SerRS_core"/>
</dbReference>
<dbReference type="Gene3D" id="1.10.287.40">
    <property type="entry name" value="Serine-tRNA synthetase, tRNA binding domain"/>
    <property type="match status" value="1"/>
</dbReference>
<dbReference type="Pfam" id="PF02403">
    <property type="entry name" value="Seryl_tRNA_N"/>
    <property type="match status" value="1"/>
</dbReference>
<evidence type="ECO:0000256" key="7">
    <source>
        <dbReference type="ARBA" id="ARBA00022741"/>
    </source>
</evidence>
<evidence type="ECO:0000256" key="14">
    <source>
        <dbReference type="NCBIfam" id="TIGR00414"/>
    </source>
</evidence>
<dbReference type="EMBL" id="JAAZNV010000006">
    <property type="protein sequence ID" value="NMB91416.1"/>
    <property type="molecule type" value="Genomic_DNA"/>
</dbReference>
<dbReference type="InterPro" id="IPR015866">
    <property type="entry name" value="Ser-tRNA-synth_1_N"/>
</dbReference>
<dbReference type="InterPro" id="IPR002317">
    <property type="entry name" value="Ser-tRNA-ligase_type_1"/>
</dbReference>
<comment type="pathway">
    <text evidence="2">Aminoacyl-tRNA biosynthesis; selenocysteinyl-tRNA(Sec) biosynthesis; L-seryl-tRNA(Sec) from L-serine and tRNA(Sec): step 1/1.</text>
</comment>
<keyword evidence="17" id="KW-0175">Coiled coil</keyword>
<evidence type="ECO:0000256" key="1">
    <source>
        <dbReference type="ARBA" id="ARBA00004496"/>
    </source>
</evidence>
<dbReference type="NCBIfam" id="TIGR00414">
    <property type="entry name" value="serS"/>
    <property type="match status" value="1"/>
</dbReference>
<dbReference type="PROSITE" id="PS50862">
    <property type="entry name" value="AA_TRNA_LIGASE_II"/>
    <property type="match status" value="1"/>
</dbReference>
<gene>
    <name evidence="19" type="primary">serS</name>
    <name evidence="19" type="ORF">GYA37_01050</name>
</gene>
<feature type="site" description="Important for serine binding" evidence="15">
    <location>
        <position position="379"/>
    </location>
</feature>
<evidence type="ECO:0000313" key="20">
    <source>
        <dbReference type="Proteomes" id="UP000590542"/>
    </source>
</evidence>
<keyword evidence="10" id="KW-0030">Aminoacyl-tRNA synthetase</keyword>
<evidence type="ECO:0000259" key="18">
    <source>
        <dbReference type="PROSITE" id="PS50862"/>
    </source>
</evidence>
<dbReference type="GO" id="GO:0005737">
    <property type="term" value="C:cytoplasm"/>
    <property type="evidence" value="ECO:0007669"/>
    <property type="project" value="UniProtKB-SubCell"/>
</dbReference>
<dbReference type="PIRSF" id="PIRSF001529">
    <property type="entry name" value="Ser-tRNA-synth_IIa"/>
    <property type="match status" value="1"/>
</dbReference>
<feature type="domain" description="Aminoacyl-transfer RNA synthetases class-II family profile" evidence="18">
    <location>
        <begin position="135"/>
        <end position="404"/>
    </location>
</feature>
<feature type="coiled-coil region" evidence="17">
    <location>
        <begin position="26"/>
        <end position="99"/>
    </location>
</feature>
<dbReference type="Proteomes" id="UP000590542">
    <property type="component" value="Unassembled WGS sequence"/>
</dbReference>
<evidence type="ECO:0000256" key="6">
    <source>
        <dbReference type="ARBA" id="ARBA00022598"/>
    </source>
</evidence>
<feature type="binding site" evidence="15">
    <location>
        <position position="255"/>
    </location>
    <ligand>
        <name>L-serine</name>
        <dbReference type="ChEBI" id="CHEBI:33384"/>
    </ligand>
</feature>
<evidence type="ECO:0000256" key="9">
    <source>
        <dbReference type="ARBA" id="ARBA00022917"/>
    </source>
</evidence>
<dbReference type="GO" id="GO:0004828">
    <property type="term" value="F:serine-tRNA ligase activity"/>
    <property type="evidence" value="ECO:0007669"/>
    <property type="project" value="UniProtKB-UniRule"/>
</dbReference>
<name>A0A7X9HSF1_UNCKA</name>
<dbReference type="GO" id="GO:0006434">
    <property type="term" value="P:seryl-tRNA aminoacylation"/>
    <property type="evidence" value="ECO:0007669"/>
    <property type="project" value="UniProtKB-UniRule"/>
</dbReference>
<protein>
    <recommendedName>
        <fullName evidence="11 14">Serine--tRNA ligase</fullName>
        <ecNumber evidence="4 14">6.1.1.11</ecNumber>
    </recommendedName>
</protein>
<dbReference type="PANTHER" id="PTHR43697:SF1">
    <property type="entry name" value="SERINE--TRNA LIGASE"/>
    <property type="match status" value="1"/>
</dbReference>
<feature type="binding site" evidence="15">
    <location>
        <position position="224"/>
    </location>
    <ligand>
        <name>L-serine</name>
        <dbReference type="ChEBI" id="CHEBI:33384"/>
    </ligand>
</feature>
<dbReference type="InterPro" id="IPR006195">
    <property type="entry name" value="aa-tRNA-synth_II"/>
</dbReference>
<dbReference type="SUPFAM" id="SSF46589">
    <property type="entry name" value="tRNA-binding arm"/>
    <property type="match status" value="1"/>
</dbReference>
<evidence type="ECO:0000256" key="10">
    <source>
        <dbReference type="ARBA" id="ARBA00023146"/>
    </source>
</evidence>
<dbReference type="InterPro" id="IPR045864">
    <property type="entry name" value="aa-tRNA-synth_II/BPL/LPL"/>
</dbReference>
<feature type="binding site" evidence="16">
    <location>
        <begin position="344"/>
        <end position="347"/>
    </location>
    <ligand>
        <name>ATP</name>
        <dbReference type="ChEBI" id="CHEBI:30616"/>
    </ligand>
</feature>
<keyword evidence="6 19" id="KW-0436">Ligase</keyword>
<evidence type="ECO:0000256" key="12">
    <source>
        <dbReference type="ARBA" id="ARBA00047929"/>
    </source>
</evidence>
<evidence type="ECO:0000256" key="3">
    <source>
        <dbReference type="ARBA" id="ARBA00010728"/>
    </source>
</evidence>
<reference evidence="19 20" key="1">
    <citation type="journal article" date="2020" name="Biotechnol. Biofuels">
        <title>New insights from the biogas microbiome by comprehensive genome-resolved metagenomics of nearly 1600 species originating from multiple anaerobic digesters.</title>
        <authorList>
            <person name="Campanaro S."/>
            <person name="Treu L."/>
            <person name="Rodriguez-R L.M."/>
            <person name="Kovalovszki A."/>
            <person name="Ziels R.M."/>
            <person name="Maus I."/>
            <person name="Zhu X."/>
            <person name="Kougias P.G."/>
            <person name="Basile A."/>
            <person name="Luo G."/>
            <person name="Schluter A."/>
            <person name="Konstantinidis K.T."/>
            <person name="Angelidaki I."/>
        </authorList>
    </citation>
    <scope>NUCLEOTIDE SEQUENCE [LARGE SCALE GENOMIC DNA]</scope>
    <source>
        <strain evidence="19">AS27yjCOA_202</strain>
    </source>
</reference>
<evidence type="ECO:0000256" key="13">
    <source>
        <dbReference type="ARBA" id="ARBA00048823"/>
    </source>
</evidence>
<keyword evidence="5" id="KW-0963">Cytoplasm</keyword>
<evidence type="ECO:0000256" key="5">
    <source>
        <dbReference type="ARBA" id="ARBA00022490"/>
    </source>
</evidence>
<evidence type="ECO:0000256" key="4">
    <source>
        <dbReference type="ARBA" id="ARBA00012840"/>
    </source>
</evidence>
<dbReference type="PANTHER" id="PTHR43697">
    <property type="entry name" value="SERYL-TRNA SYNTHETASE"/>
    <property type="match status" value="1"/>
</dbReference>
<keyword evidence="9" id="KW-0648">Protein biosynthesis</keyword>
<comment type="similarity">
    <text evidence="3">Belongs to the class-II aminoacyl-tRNA synthetase family. Type-1 seryl-tRNA synthetase subfamily.</text>
</comment>
<comment type="caution">
    <text evidence="19">The sequence shown here is derived from an EMBL/GenBank/DDBJ whole genome shotgun (WGS) entry which is preliminary data.</text>
</comment>
<comment type="catalytic activity">
    <reaction evidence="12">
        <text>tRNA(Sec) + L-serine + ATP = L-seryl-tRNA(Sec) + AMP + diphosphate + H(+)</text>
        <dbReference type="Rhea" id="RHEA:42580"/>
        <dbReference type="Rhea" id="RHEA-COMP:9742"/>
        <dbReference type="Rhea" id="RHEA-COMP:10128"/>
        <dbReference type="ChEBI" id="CHEBI:15378"/>
        <dbReference type="ChEBI" id="CHEBI:30616"/>
        <dbReference type="ChEBI" id="CHEBI:33019"/>
        <dbReference type="ChEBI" id="CHEBI:33384"/>
        <dbReference type="ChEBI" id="CHEBI:78442"/>
        <dbReference type="ChEBI" id="CHEBI:78533"/>
        <dbReference type="ChEBI" id="CHEBI:456215"/>
        <dbReference type="EC" id="6.1.1.11"/>
    </reaction>
</comment>
<dbReference type="EC" id="6.1.1.11" evidence="4 14"/>
<evidence type="ECO:0000256" key="2">
    <source>
        <dbReference type="ARBA" id="ARBA00005045"/>
    </source>
</evidence>
<dbReference type="Pfam" id="PF00587">
    <property type="entry name" value="tRNA-synt_2b"/>
    <property type="match status" value="1"/>
</dbReference>